<dbReference type="InterPro" id="IPR036390">
    <property type="entry name" value="WH_DNA-bd_sf"/>
</dbReference>
<dbReference type="Gene3D" id="1.10.10.10">
    <property type="entry name" value="Winged helix-like DNA-binding domain superfamily/Winged helix DNA-binding domain"/>
    <property type="match status" value="1"/>
</dbReference>
<dbReference type="Gene3D" id="3.40.50.300">
    <property type="entry name" value="P-loop containing nucleotide triphosphate hydrolases"/>
    <property type="match status" value="1"/>
</dbReference>
<keyword evidence="2" id="KW-0378">Hydrolase</keyword>
<feature type="domain" description="SF3 helicase" evidence="5">
    <location>
        <begin position="298"/>
        <end position="455"/>
    </location>
</feature>
<evidence type="ECO:0000256" key="4">
    <source>
        <dbReference type="ARBA" id="ARBA00022840"/>
    </source>
</evidence>
<dbReference type="Pfam" id="PF03288">
    <property type="entry name" value="Pox_D5"/>
    <property type="match status" value="1"/>
</dbReference>
<dbReference type="SUPFAM" id="SSF46785">
    <property type="entry name" value="Winged helix' DNA-binding domain"/>
    <property type="match status" value="1"/>
</dbReference>
<sequence length="597" mass="65854">MKNAPNFKHLPADKATEAIIFAGADAYSHAKGWEESLGKQIAGDNTPPVYLDKKHLANLANIRIVDKGRERARVYLAAVRGTINEVSQATISAIVEKLAVAGVQEVKIFKGITDREPETLNRDRMAAIRERAKNGYSVFTNGTFTPAPEDDPEINLVQMADNEKAALLAERYEGIAVHPETEGVYVYRSGVWENISSLELGREMVAIYNERKTNFSKRGVSNVIDTLKLITPVMGEAPDNVIPFINGVFDMSTGEFSEHDPHNWITNHNGIEYSEALPGENLHDHAPNFHKWLSHAADNDALKMRRIAAALFMVLANRHDWQLFLEITGEGGSGKSVFTHVATLLAGQHNTASGNMAALDSARGRAQFVNKRMITLPDQPKYTGEGTGIKAITGGDAVEIDPKNEHQYTAVLRAVVIATNNTPMIFTERAGGVARRRVIFQFNNKVSEKDKDPALPQKIAAEIPVIVRRLLASFANPEDAKNLLLEQRNSDEALEVKRAANPVIALAAALDFLPAANGMMMGGGKKADSNLDPRTYLYHFYLAYMEFMGLSKHLSVTEFGKAIKEAAKEVQHEYLTRLIKGCTQTNARPNEKANEFL</sequence>
<proteinExistence type="predicted"/>
<dbReference type="Pfam" id="PF08706">
    <property type="entry name" value="D5_N"/>
    <property type="match status" value="1"/>
</dbReference>
<dbReference type="GO" id="GO:0016787">
    <property type="term" value="F:hydrolase activity"/>
    <property type="evidence" value="ECO:0007669"/>
    <property type="project" value="UniProtKB-KW"/>
</dbReference>
<reference evidence="6" key="1">
    <citation type="submission" date="2018-09" db="EMBL/GenBank/DDBJ databases">
        <authorList>
            <person name="Ashton P.M."/>
            <person name="Dallman T."/>
            <person name="Nair S."/>
            <person name="De Pinna E."/>
            <person name="Peters T."/>
            <person name="Grant K."/>
        </authorList>
    </citation>
    <scope>NUCLEOTIDE SEQUENCE [LARGE SCALE GENOMIC DNA]</scope>
    <source>
        <strain evidence="6">598938</strain>
    </source>
</reference>
<keyword evidence="3" id="KW-0347">Helicase</keyword>
<dbReference type="InterPro" id="IPR045455">
    <property type="entry name" value="NrS-1_pol-like_helicase"/>
</dbReference>
<name>A0A3R1AD13_SALET</name>
<dbReference type="PROSITE" id="PS51206">
    <property type="entry name" value="SF3_HELICASE_1"/>
    <property type="match status" value="1"/>
</dbReference>
<evidence type="ECO:0000313" key="6">
    <source>
        <dbReference type="EMBL" id="MML56012.1"/>
    </source>
</evidence>
<dbReference type="AlphaFoldDB" id="A0A3R1AD13"/>
<evidence type="ECO:0000256" key="3">
    <source>
        <dbReference type="ARBA" id="ARBA00022806"/>
    </source>
</evidence>
<dbReference type="InterPro" id="IPR004968">
    <property type="entry name" value="DNA_primase/NTPase_C"/>
</dbReference>
<dbReference type="GO" id="GO:0005524">
    <property type="term" value="F:ATP binding"/>
    <property type="evidence" value="ECO:0007669"/>
    <property type="project" value="UniProtKB-KW"/>
</dbReference>
<dbReference type="EMBL" id="RVVJ01000033">
    <property type="protein sequence ID" value="MML56012.1"/>
    <property type="molecule type" value="Genomic_DNA"/>
</dbReference>
<evidence type="ECO:0000256" key="1">
    <source>
        <dbReference type="ARBA" id="ARBA00022741"/>
    </source>
</evidence>
<organism evidence="6">
    <name type="scientific">Salmonella enterica I</name>
    <dbReference type="NCBI Taxonomy" id="59201"/>
    <lineage>
        <taxon>Bacteria</taxon>
        <taxon>Pseudomonadati</taxon>
        <taxon>Pseudomonadota</taxon>
        <taxon>Gammaproteobacteria</taxon>
        <taxon>Enterobacterales</taxon>
        <taxon>Enterobacteriaceae</taxon>
        <taxon>Salmonella</taxon>
    </lineage>
</organism>
<protein>
    <submittedName>
        <fullName evidence="6">DNA primase</fullName>
    </submittedName>
</protein>
<dbReference type="PANTHER" id="PTHR35372:SF2">
    <property type="entry name" value="SF3 HELICASE DOMAIN-CONTAINING PROTEIN"/>
    <property type="match status" value="1"/>
</dbReference>
<dbReference type="GO" id="GO:0004386">
    <property type="term" value="F:helicase activity"/>
    <property type="evidence" value="ECO:0007669"/>
    <property type="project" value="UniProtKB-KW"/>
</dbReference>
<dbReference type="SMART" id="SM00885">
    <property type="entry name" value="D5_N"/>
    <property type="match status" value="1"/>
</dbReference>
<dbReference type="PANTHER" id="PTHR35372">
    <property type="entry name" value="ATP BINDING PROTEIN-RELATED"/>
    <property type="match status" value="1"/>
</dbReference>
<accession>A0A3R1AD13</accession>
<dbReference type="Proteomes" id="UP000885348">
    <property type="component" value="Unassembled WGS sequence"/>
</dbReference>
<dbReference type="InterPro" id="IPR051620">
    <property type="entry name" value="ORF904-like_C"/>
</dbReference>
<dbReference type="Pfam" id="PF19263">
    <property type="entry name" value="DUF5906"/>
    <property type="match status" value="1"/>
</dbReference>
<comment type="caution">
    <text evidence="6">The sequence shown here is derived from an EMBL/GenBank/DDBJ whole genome shotgun (WGS) entry which is preliminary data.</text>
</comment>
<dbReference type="InterPro" id="IPR014818">
    <property type="entry name" value="Phage/plasmid_primase_P4_C"/>
</dbReference>
<keyword evidence="1" id="KW-0547">Nucleotide-binding</keyword>
<evidence type="ECO:0000256" key="2">
    <source>
        <dbReference type="ARBA" id="ARBA00022801"/>
    </source>
</evidence>
<dbReference type="InterPro" id="IPR036388">
    <property type="entry name" value="WH-like_DNA-bd_sf"/>
</dbReference>
<dbReference type="InterPro" id="IPR014015">
    <property type="entry name" value="Helicase_SF3_DNA-vir"/>
</dbReference>
<keyword evidence="4" id="KW-0067">ATP-binding</keyword>
<evidence type="ECO:0000259" key="5">
    <source>
        <dbReference type="PROSITE" id="PS51206"/>
    </source>
</evidence>
<dbReference type="InterPro" id="IPR027417">
    <property type="entry name" value="P-loop_NTPase"/>
</dbReference>
<gene>
    <name evidence="6" type="ORF">D7N80_22570</name>
</gene>
<dbReference type="SUPFAM" id="SSF52540">
    <property type="entry name" value="P-loop containing nucleoside triphosphate hydrolases"/>
    <property type="match status" value="1"/>
</dbReference>